<feature type="transmembrane region" description="Helical" evidence="1">
    <location>
        <begin position="390"/>
        <end position="410"/>
    </location>
</feature>
<feature type="transmembrane region" description="Helical" evidence="1">
    <location>
        <begin position="450"/>
        <end position="472"/>
    </location>
</feature>
<dbReference type="InParanoid" id="Q24DD9"/>
<name>Q24DD9_TETTS</name>
<evidence type="ECO:0000256" key="1">
    <source>
        <dbReference type="SAM" id="Phobius"/>
    </source>
</evidence>
<keyword evidence="1 2" id="KW-0812">Transmembrane</keyword>
<feature type="transmembrane region" description="Helical" evidence="1">
    <location>
        <begin position="707"/>
        <end position="731"/>
    </location>
</feature>
<dbReference type="Proteomes" id="UP000009168">
    <property type="component" value="Unassembled WGS sequence"/>
</dbReference>
<feature type="transmembrane region" description="Helical" evidence="1">
    <location>
        <begin position="642"/>
        <end position="663"/>
    </location>
</feature>
<feature type="transmembrane region" description="Helical" evidence="1">
    <location>
        <begin position="602"/>
        <end position="622"/>
    </location>
</feature>
<feature type="transmembrane region" description="Helical" evidence="1">
    <location>
        <begin position="344"/>
        <end position="362"/>
    </location>
</feature>
<dbReference type="KEGG" id="tet:TTHERM_01262880"/>
<sequence>MKNSQNKYQIENQGDIKESLLDKLNQQENSLNNQIFDSDKTQPYDIPLIGYNTITKNLKYSIQNDIGQQIDVYSSSLKNSYDQENQQIHQNYQNNFAQLNSLQMQDSTKTLNKEEIQQQIQINQQQNGQQQKYTIARTKTEGLNNNNFNKLNPIFFSSDVKKKTNKIYSSNDSDNRLHQPICITESYLQGKISSSSDSYQKIQQINEDIIKKMYTYQGDQLKEEEFIQKLYINSQFLKHIIAENKKVHSQDQQQQIPQFQKNTSEKNGIQVEVDTIKQEQQIQLHEFQEGEQDENDKLIEFTNKKQNIQLNQLLSFKDEIKYQFKKIHFNVDIVEIRKKYRKKIFTYIVYATFFQFFVDNLISQIEQVVGQTLYANQNQPFNYQSLSTKVTLYFAIFNVAFFPLLMGFIIDQIYSSIVMLLCLIVMLFGRILTLYSILIQTYQIRVLAQFFYQFGDSGFYLTSIYCIYFYYYDPKDTKKFVLKLTKYLGLGCSLPRNLSSIPMIFVYQASQNLNPENITQQKYNDEVEKAMPFLFGDPQKQIVFSLITALGFLTVYFGFRALYLDYEAHEQMSKKNFNYINNPLFKADLDDLIKNIFKNLKFIGVIFAGGLIYGLTSQNIIFNVDKSIYNQVNGNIDNPPNMTLFIIVSGHELIYIIFIWYFGKIISKDFFKKYQVWKLSAITCLTYYFIQLILSMTAYNTNENSKFFILVFLFIINIFSGISFSTNVLCVDSILAKEIDKNCIGFAYAFMIVFKKLFELLGDLSLDFDFSKDLPFITFTVSIIALMIILYIAKKSKQNEQIIDQDLNIQEME</sequence>
<feature type="transmembrane region" description="Helical" evidence="1">
    <location>
        <begin position="675"/>
        <end position="695"/>
    </location>
</feature>
<accession>Q24DD9</accession>
<evidence type="ECO:0000313" key="2">
    <source>
        <dbReference type="EMBL" id="EAS05802.2"/>
    </source>
</evidence>
<dbReference type="EMBL" id="GG662329">
    <property type="protein sequence ID" value="EAS05802.2"/>
    <property type="molecule type" value="Genomic_DNA"/>
</dbReference>
<keyword evidence="1" id="KW-0472">Membrane</keyword>
<feature type="transmembrane region" description="Helical" evidence="1">
    <location>
        <begin position="774"/>
        <end position="793"/>
    </location>
</feature>
<dbReference type="HOGENOM" id="CLU_369405_0_0_1"/>
<reference evidence="3" key="1">
    <citation type="journal article" date="2006" name="PLoS Biol.">
        <title>Macronuclear genome sequence of the ciliate Tetrahymena thermophila, a model eukaryote.</title>
        <authorList>
            <person name="Eisen J.A."/>
            <person name="Coyne R.S."/>
            <person name="Wu M."/>
            <person name="Wu D."/>
            <person name="Thiagarajan M."/>
            <person name="Wortman J.R."/>
            <person name="Badger J.H."/>
            <person name="Ren Q."/>
            <person name="Amedeo P."/>
            <person name="Jones K.M."/>
            <person name="Tallon L.J."/>
            <person name="Delcher A.L."/>
            <person name="Salzberg S.L."/>
            <person name="Silva J.C."/>
            <person name="Haas B.J."/>
            <person name="Majoros W.H."/>
            <person name="Farzad M."/>
            <person name="Carlton J.M."/>
            <person name="Smith R.K. Jr."/>
            <person name="Garg J."/>
            <person name="Pearlman R.E."/>
            <person name="Karrer K.M."/>
            <person name="Sun L."/>
            <person name="Manning G."/>
            <person name="Elde N.C."/>
            <person name="Turkewitz A.P."/>
            <person name="Asai D.J."/>
            <person name="Wilkes D.E."/>
            <person name="Wang Y."/>
            <person name="Cai H."/>
            <person name="Collins K."/>
            <person name="Stewart B.A."/>
            <person name="Lee S.R."/>
            <person name="Wilamowska K."/>
            <person name="Weinberg Z."/>
            <person name="Ruzzo W.L."/>
            <person name="Wloga D."/>
            <person name="Gaertig J."/>
            <person name="Frankel J."/>
            <person name="Tsao C.-C."/>
            <person name="Gorovsky M.A."/>
            <person name="Keeling P.J."/>
            <person name="Waller R.F."/>
            <person name="Patron N.J."/>
            <person name="Cherry J.M."/>
            <person name="Stover N.A."/>
            <person name="Krieger C.J."/>
            <person name="del Toro C."/>
            <person name="Ryder H.F."/>
            <person name="Williamson S.C."/>
            <person name="Barbeau R.A."/>
            <person name="Hamilton E.P."/>
            <person name="Orias E."/>
        </authorList>
    </citation>
    <scope>NUCLEOTIDE SEQUENCE [LARGE SCALE GENOMIC DNA]</scope>
    <source>
        <strain evidence="3">SB210</strain>
    </source>
</reference>
<feature type="transmembrane region" description="Helical" evidence="1">
    <location>
        <begin position="743"/>
        <end position="762"/>
    </location>
</feature>
<dbReference type="InterPro" id="IPR036259">
    <property type="entry name" value="MFS_trans_sf"/>
</dbReference>
<feature type="transmembrane region" description="Helical" evidence="1">
    <location>
        <begin position="417"/>
        <end position="438"/>
    </location>
</feature>
<protein>
    <submittedName>
        <fullName evidence="2">Transmembrane protein, putative</fullName>
    </submittedName>
</protein>
<proteinExistence type="predicted"/>
<dbReference type="Gene3D" id="1.20.1250.20">
    <property type="entry name" value="MFS general substrate transporter like domains"/>
    <property type="match status" value="1"/>
</dbReference>
<dbReference type="AlphaFoldDB" id="Q24DD9"/>
<feature type="transmembrane region" description="Helical" evidence="1">
    <location>
        <begin position="484"/>
        <end position="507"/>
    </location>
</feature>
<organism evidence="2 3">
    <name type="scientific">Tetrahymena thermophila (strain SB210)</name>
    <dbReference type="NCBI Taxonomy" id="312017"/>
    <lineage>
        <taxon>Eukaryota</taxon>
        <taxon>Sar</taxon>
        <taxon>Alveolata</taxon>
        <taxon>Ciliophora</taxon>
        <taxon>Intramacronucleata</taxon>
        <taxon>Oligohymenophorea</taxon>
        <taxon>Hymenostomatida</taxon>
        <taxon>Tetrahymenina</taxon>
        <taxon>Tetrahymenidae</taxon>
        <taxon>Tetrahymena</taxon>
    </lineage>
</organism>
<dbReference type="SUPFAM" id="SSF103473">
    <property type="entry name" value="MFS general substrate transporter"/>
    <property type="match status" value="1"/>
</dbReference>
<feature type="transmembrane region" description="Helical" evidence="1">
    <location>
        <begin position="542"/>
        <end position="563"/>
    </location>
</feature>
<keyword evidence="3" id="KW-1185">Reference proteome</keyword>
<evidence type="ECO:0000313" key="3">
    <source>
        <dbReference type="Proteomes" id="UP000009168"/>
    </source>
</evidence>
<dbReference type="GeneID" id="7835490"/>
<dbReference type="RefSeq" id="XP_001026047.2">
    <property type="nucleotide sequence ID" value="XM_001026047.2"/>
</dbReference>
<keyword evidence="1" id="KW-1133">Transmembrane helix</keyword>
<gene>
    <name evidence="2" type="ORF">TTHERM_01262880</name>
</gene>